<evidence type="ECO:0000313" key="2">
    <source>
        <dbReference type="EMBL" id="QBZ56255.1"/>
    </source>
</evidence>
<accession>A0A4V1C5G0</accession>
<gene>
    <name evidence="2" type="ORF">PoMZ_01161</name>
</gene>
<reference evidence="2 3" key="1">
    <citation type="journal article" date="2019" name="Mol. Biol. Evol.">
        <title>Blast fungal genomes show frequent chromosomal changes, gene gains and losses, and effector gene turnover.</title>
        <authorList>
            <person name="Gomez Luciano L.B."/>
            <person name="Jason Tsai I."/>
            <person name="Chuma I."/>
            <person name="Tosa Y."/>
            <person name="Chen Y.H."/>
            <person name="Li J.Y."/>
            <person name="Li M.Y."/>
            <person name="Jade Lu M.Y."/>
            <person name="Nakayashiki H."/>
            <person name="Li W.H."/>
        </authorList>
    </citation>
    <scope>NUCLEOTIDE SEQUENCE [LARGE SCALE GENOMIC DNA]</scope>
    <source>
        <strain evidence="2">MZ5-1-6</strain>
    </source>
</reference>
<dbReference type="EMBL" id="CP034205">
    <property type="protein sequence ID" value="QBZ56255.1"/>
    <property type="molecule type" value="Genomic_DNA"/>
</dbReference>
<evidence type="ECO:0000256" key="1">
    <source>
        <dbReference type="SAM" id="SignalP"/>
    </source>
</evidence>
<keyword evidence="1" id="KW-0732">Signal</keyword>
<feature type="chain" id="PRO_5020415845" evidence="1">
    <location>
        <begin position="23"/>
        <end position="188"/>
    </location>
</feature>
<proteinExistence type="predicted"/>
<protein>
    <submittedName>
        <fullName evidence="2">Uncharacterized protein</fullName>
    </submittedName>
</protein>
<dbReference type="AlphaFoldDB" id="A0A4V1C5G0"/>
<sequence>MLGKSFVFGSLVAFSLLNNVAATTTEELFVMGLGTTIPPNARKGNVGLGDYGGLNPNAVSHLPEKDTKVKLSDQPNRLVSYYKKKDPDATYYVYGIDKNEEALKFALWDMMNGKALNALPAHGGNEVPQEQLDYSAKYVVKKAPIPWHMIKGWWIAAPGHDSTEFHPNPGYSKVPSASLMRKLKFSRA</sequence>
<evidence type="ECO:0000313" key="3">
    <source>
        <dbReference type="Proteomes" id="UP000294847"/>
    </source>
</evidence>
<feature type="signal peptide" evidence="1">
    <location>
        <begin position="1"/>
        <end position="22"/>
    </location>
</feature>
<dbReference type="VEuPathDB" id="FungiDB:M_BR32_EuGene_00010561"/>
<organism evidence="2 3">
    <name type="scientific">Pyricularia oryzae</name>
    <name type="common">Rice blast fungus</name>
    <name type="synonym">Magnaporthe oryzae</name>
    <dbReference type="NCBI Taxonomy" id="318829"/>
    <lineage>
        <taxon>Eukaryota</taxon>
        <taxon>Fungi</taxon>
        <taxon>Dikarya</taxon>
        <taxon>Ascomycota</taxon>
        <taxon>Pezizomycotina</taxon>
        <taxon>Sordariomycetes</taxon>
        <taxon>Sordariomycetidae</taxon>
        <taxon>Magnaporthales</taxon>
        <taxon>Pyriculariaceae</taxon>
        <taxon>Pyricularia</taxon>
    </lineage>
</organism>
<name>A0A4V1C5G0_PYROR</name>
<dbReference type="Proteomes" id="UP000294847">
    <property type="component" value="Chromosome 2"/>
</dbReference>